<gene>
    <name evidence="1" type="ORF">CLN94_08875</name>
</gene>
<reference evidence="1 2" key="1">
    <citation type="submission" date="2017-09" db="EMBL/GenBank/DDBJ databases">
        <title>A multilocus sequence analysis scheme for characterization of bacteria in the genus Thioclava.</title>
        <authorList>
            <person name="Liu Y."/>
            <person name="Shao Z."/>
        </authorList>
    </citation>
    <scope>NUCLEOTIDE SEQUENCE [LARGE SCALE GENOMIC DNA]</scope>
    <source>
        <strain evidence="1 2">CAU 1312</strain>
    </source>
</reference>
<evidence type="ECO:0000313" key="1">
    <source>
        <dbReference type="EMBL" id="PCD76296.1"/>
    </source>
</evidence>
<dbReference type="RefSeq" id="WP_096433331.1">
    <property type="nucleotide sequence ID" value="NZ_NTJD01000006.1"/>
</dbReference>
<sequence length="115" mass="12753">MEFIPKDIVQALRDAEARGQARRSRLRIVSGTDSWPVLRRWRGGVALDAELVTHLRGLVELHEGSRHIATLLIVASEVEGGELICTVKRETRVTDRAALDFVRAPDAPIGYLPST</sequence>
<organism evidence="1 2">
    <name type="scientific">Pseudothioclava arenosa</name>
    <dbReference type="NCBI Taxonomy" id="1795308"/>
    <lineage>
        <taxon>Bacteria</taxon>
        <taxon>Pseudomonadati</taxon>
        <taxon>Pseudomonadota</taxon>
        <taxon>Alphaproteobacteria</taxon>
        <taxon>Rhodobacterales</taxon>
        <taxon>Paracoccaceae</taxon>
        <taxon>Pseudothioclava</taxon>
    </lineage>
</organism>
<accession>A0A2A4CQA3</accession>
<name>A0A2A4CQA3_9RHOB</name>
<comment type="caution">
    <text evidence="1">The sequence shown here is derived from an EMBL/GenBank/DDBJ whole genome shotgun (WGS) entry which is preliminary data.</text>
</comment>
<evidence type="ECO:0000313" key="2">
    <source>
        <dbReference type="Proteomes" id="UP000243507"/>
    </source>
</evidence>
<keyword evidence="2" id="KW-1185">Reference proteome</keyword>
<protein>
    <submittedName>
        <fullName evidence="1">Uncharacterized protein</fullName>
    </submittedName>
</protein>
<dbReference type="Proteomes" id="UP000243507">
    <property type="component" value="Unassembled WGS sequence"/>
</dbReference>
<dbReference type="OrthoDB" id="7658488at2"/>
<proteinExistence type="predicted"/>
<dbReference type="AlphaFoldDB" id="A0A2A4CQA3"/>
<dbReference type="EMBL" id="NTJD01000006">
    <property type="protein sequence ID" value="PCD76296.1"/>
    <property type="molecule type" value="Genomic_DNA"/>
</dbReference>